<accession>A0A0K3C8K0</accession>
<sequence length="221" mass="25237">MQYPQPTNEVPYPQAPKDGPSQPHFNSGATHPNAPQPHAHPSYPHPHPSAHFEHPHYPSSTPFSRFWGWTGSYAAPPPPAGPPAGPALGPYPHSHPPASVHHHAYFRRSCRPRSRLFFPILIAVGGVVAYKRLQRDIDDVRSQAVDGEGRPIRSSRERRWEEWRDRVGGWREREEEARRMRKAREGEEKWEERWRAAMGQQQAKQSPAVTVEQTGEQGKWV</sequence>
<dbReference type="AlphaFoldDB" id="A0A0K3C8K0"/>
<gene>
    <name evidence="2" type="primary">FGENESH: predicted gene_2.223</name>
    <name evidence="2" type="ORF">BN2166_0010540</name>
</gene>
<dbReference type="Proteomes" id="UP000199069">
    <property type="component" value="Unassembled WGS sequence"/>
</dbReference>
<name>A0A0K3C8K0_RHOTO</name>
<organism evidence="2 3">
    <name type="scientific">Rhodotorula toruloides</name>
    <name type="common">Yeast</name>
    <name type="synonym">Rhodosporidium toruloides</name>
    <dbReference type="NCBI Taxonomy" id="5286"/>
    <lineage>
        <taxon>Eukaryota</taxon>
        <taxon>Fungi</taxon>
        <taxon>Dikarya</taxon>
        <taxon>Basidiomycota</taxon>
        <taxon>Pucciniomycotina</taxon>
        <taxon>Microbotryomycetes</taxon>
        <taxon>Sporidiobolales</taxon>
        <taxon>Sporidiobolaceae</taxon>
        <taxon>Rhodotorula</taxon>
    </lineage>
</organism>
<evidence type="ECO:0000313" key="2">
    <source>
        <dbReference type="EMBL" id="CTR05193.1"/>
    </source>
</evidence>
<feature type="region of interest" description="Disordered" evidence="1">
    <location>
        <begin position="192"/>
        <end position="221"/>
    </location>
</feature>
<protein>
    <submittedName>
        <fullName evidence="2">Uncharacterized protein</fullName>
    </submittedName>
</protein>
<evidence type="ECO:0000256" key="1">
    <source>
        <dbReference type="SAM" id="MobiDB-lite"/>
    </source>
</evidence>
<feature type="compositionally biased region" description="Polar residues" evidence="1">
    <location>
        <begin position="199"/>
        <end position="221"/>
    </location>
</feature>
<evidence type="ECO:0000313" key="3">
    <source>
        <dbReference type="Proteomes" id="UP000199069"/>
    </source>
</evidence>
<feature type="region of interest" description="Disordered" evidence="1">
    <location>
        <begin position="1"/>
        <end position="55"/>
    </location>
</feature>
<dbReference type="EMBL" id="CWKI01000002">
    <property type="protein sequence ID" value="CTR05193.1"/>
    <property type="molecule type" value="Genomic_DNA"/>
</dbReference>
<reference evidence="2 3" key="1">
    <citation type="submission" date="2015-07" db="EMBL/GenBank/DDBJ databases">
        <authorList>
            <person name="Cajimat M.N.B."/>
            <person name="Milazzo M.L."/>
            <person name="Fulhorst C.F."/>
        </authorList>
    </citation>
    <scope>NUCLEOTIDE SEQUENCE [LARGE SCALE GENOMIC DNA]</scope>
    <source>
        <strain evidence="2">Single colony</strain>
    </source>
</reference>
<keyword evidence="3" id="KW-1185">Reference proteome</keyword>
<proteinExistence type="predicted"/>